<sequence>IEEIEKILYLMDSRIEVLERSNPLGVTEKYLRKDLENLKHDDKPVKSV</sequence>
<dbReference type="AlphaFoldDB" id="A0A0F8YRK5"/>
<proteinExistence type="predicted"/>
<name>A0A0F8YRK5_9ZZZZ</name>
<organism evidence="1">
    <name type="scientific">marine sediment metagenome</name>
    <dbReference type="NCBI Taxonomy" id="412755"/>
    <lineage>
        <taxon>unclassified sequences</taxon>
        <taxon>metagenomes</taxon>
        <taxon>ecological metagenomes</taxon>
    </lineage>
</organism>
<feature type="non-terminal residue" evidence="1">
    <location>
        <position position="1"/>
    </location>
</feature>
<protein>
    <submittedName>
        <fullName evidence="1">Uncharacterized protein</fullName>
    </submittedName>
</protein>
<comment type="caution">
    <text evidence="1">The sequence shown here is derived from an EMBL/GenBank/DDBJ whole genome shotgun (WGS) entry which is preliminary data.</text>
</comment>
<gene>
    <name evidence="1" type="ORF">LCGC14_2864210</name>
</gene>
<accession>A0A0F8YRK5</accession>
<dbReference type="EMBL" id="LAZR01055430">
    <property type="protein sequence ID" value="KKK76380.1"/>
    <property type="molecule type" value="Genomic_DNA"/>
</dbReference>
<reference evidence="1" key="1">
    <citation type="journal article" date="2015" name="Nature">
        <title>Complex archaea that bridge the gap between prokaryotes and eukaryotes.</title>
        <authorList>
            <person name="Spang A."/>
            <person name="Saw J.H."/>
            <person name="Jorgensen S.L."/>
            <person name="Zaremba-Niedzwiedzka K."/>
            <person name="Martijn J."/>
            <person name="Lind A.E."/>
            <person name="van Eijk R."/>
            <person name="Schleper C."/>
            <person name="Guy L."/>
            <person name="Ettema T.J."/>
        </authorList>
    </citation>
    <scope>NUCLEOTIDE SEQUENCE</scope>
</reference>
<evidence type="ECO:0000313" key="1">
    <source>
        <dbReference type="EMBL" id="KKK76380.1"/>
    </source>
</evidence>